<organism evidence="2 3">
    <name type="scientific">Streptomyces olivaceiscleroticus</name>
    <dbReference type="NCBI Taxonomy" id="68245"/>
    <lineage>
        <taxon>Bacteria</taxon>
        <taxon>Bacillati</taxon>
        <taxon>Actinomycetota</taxon>
        <taxon>Actinomycetes</taxon>
        <taxon>Kitasatosporales</taxon>
        <taxon>Streptomycetaceae</taxon>
        <taxon>Streptomyces</taxon>
    </lineage>
</organism>
<dbReference type="SUPFAM" id="SSF140453">
    <property type="entry name" value="EsxAB dimer-like"/>
    <property type="match status" value="1"/>
</dbReference>
<evidence type="ECO:0000313" key="3">
    <source>
        <dbReference type="Proteomes" id="UP001500909"/>
    </source>
</evidence>
<feature type="compositionally biased region" description="Basic and acidic residues" evidence="1">
    <location>
        <begin position="451"/>
        <end position="480"/>
    </location>
</feature>
<feature type="compositionally biased region" description="Pro residues" evidence="1">
    <location>
        <begin position="257"/>
        <end position="266"/>
    </location>
</feature>
<dbReference type="InterPro" id="IPR036689">
    <property type="entry name" value="ESAT-6-like_sf"/>
</dbReference>
<feature type="region of interest" description="Disordered" evidence="1">
    <location>
        <begin position="170"/>
        <end position="486"/>
    </location>
</feature>
<dbReference type="EMBL" id="BAAABY010000018">
    <property type="protein sequence ID" value="GAA0459644.1"/>
    <property type="molecule type" value="Genomic_DNA"/>
</dbReference>
<sequence length="486" mass="49482">MGKHAKGHGGRTNFENHELDEMIDMVESADANAIGDVAVMLGPVSLQIMNAGQDMIAHLGSVEWEGEAANAFRDWAEDLAKNTTKLGEFASSVANEMQYVAEGLATVKASMPSRAEGKGTEVDKILTPARVMTNPGYVKAKAADDAKHEAARTEAVREMTKLGSYYSVSSEQLEKKSQDAPVFRPPKDGLGVPKPPVNDEFNPGGGEGNTGVPRPVVGDVGGSASPHHSHAAAIPDRQVGTGLDSVAPPKAPEAEPSVPPTTPPSNGPSSPHVPTGPLPTGPLGPGASRSPVSKQQTPRLPGGRVNPTGPNGPLGRTSPPAPARPGSPGRLPGELGIPRTGTTGPSRGGRPDGIVGGTPTRSGGRALSGLPRGTVIGGEHGASGPGTAGGTGGVANRRLASNPGGAVGAPRGVNGSTPSKDFTPGGTGLVRGGNGPRNVGGSSPTPRTPSARREGERDGSVRPDYLAEDRETWTARRRDIVPPVID</sequence>
<dbReference type="Gene3D" id="1.20.1260.20">
    <property type="entry name" value="PPE superfamily"/>
    <property type="match status" value="1"/>
</dbReference>
<dbReference type="RefSeq" id="WP_346094996.1">
    <property type="nucleotide sequence ID" value="NZ_BAAABY010000018.1"/>
</dbReference>
<name>A0ABN0ZV79_9ACTN</name>
<gene>
    <name evidence="2" type="ORF">GCM10010361_24490</name>
</gene>
<protein>
    <recommendedName>
        <fullName evidence="4">PPE family domain-containing protein</fullName>
    </recommendedName>
</protein>
<keyword evidence="3" id="KW-1185">Reference proteome</keyword>
<reference evidence="2 3" key="1">
    <citation type="journal article" date="2019" name="Int. J. Syst. Evol. Microbiol.">
        <title>The Global Catalogue of Microorganisms (GCM) 10K type strain sequencing project: providing services to taxonomists for standard genome sequencing and annotation.</title>
        <authorList>
            <consortium name="The Broad Institute Genomics Platform"/>
            <consortium name="The Broad Institute Genome Sequencing Center for Infectious Disease"/>
            <person name="Wu L."/>
            <person name="Ma J."/>
        </authorList>
    </citation>
    <scope>NUCLEOTIDE SEQUENCE [LARGE SCALE GENOMIC DNA]</scope>
    <source>
        <strain evidence="2 3">JCM 4805</strain>
    </source>
</reference>
<feature type="compositionally biased region" description="Gly residues" evidence="1">
    <location>
        <begin position="425"/>
        <end position="435"/>
    </location>
</feature>
<feature type="compositionally biased region" description="Low complexity" evidence="1">
    <location>
        <begin position="326"/>
        <end position="345"/>
    </location>
</feature>
<comment type="caution">
    <text evidence="2">The sequence shown here is derived from an EMBL/GenBank/DDBJ whole genome shotgun (WGS) entry which is preliminary data.</text>
</comment>
<proteinExistence type="predicted"/>
<dbReference type="InterPro" id="IPR038332">
    <property type="entry name" value="PPE_sf"/>
</dbReference>
<evidence type="ECO:0008006" key="4">
    <source>
        <dbReference type="Google" id="ProtNLM"/>
    </source>
</evidence>
<accession>A0ABN0ZV79</accession>
<evidence type="ECO:0000313" key="2">
    <source>
        <dbReference type="EMBL" id="GAA0459644.1"/>
    </source>
</evidence>
<evidence type="ECO:0000256" key="1">
    <source>
        <dbReference type="SAM" id="MobiDB-lite"/>
    </source>
</evidence>
<feature type="compositionally biased region" description="Low complexity" evidence="1">
    <location>
        <begin position="211"/>
        <end position="226"/>
    </location>
</feature>
<feature type="compositionally biased region" description="Gly residues" evidence="1">
    <location>
        <begin position="375"/>
        <end position="393"/>
    </location>
</feature>
<dbReference type="Proteomes" id="UP001500909">
    <property type="component" value="Unassembled WGS sequence"/>
</dbReference>